<keyword evidence="3" id="KW-1185">Reference proteome</keyword>
<dbReference type="STRING" id="333138.LQ50_12340"/>
<reference evidence="2 3" key="1">
    <citation type="submission" date="2014-09" db="EMBL/GenBank/DDBJ databases">
        <title>Genome sequencing and annotation of Bacillus Okhensis strain Kh10-101T.</title>
        <authorList>
            <person name="Prakash J.S."/>
        </authorList>
    </citation>
    <scope>NUCLEOTIDE SEQUENCE [LARGE SCALE GENOMIC DNA]</scope>
    <source>
        <strain evidence="3">Kh10-101T</strain>
    </source>
</reference>
<keyword evidence="1" id="KW-0812">Transmembrane</keyword>
<dbReference type="AlphaFoldDB" id="A0A0B0IJQ8"/>
<keyword evidence="1" id="KW-0472">Membrane</keyword>
<organism evidence="2 3">
    <name type="scientific">Halalkalibacter okhensis</name>
    <dbReference type="NCBI Taxonomy" id="333138"/>
    <lineage>
        <taxon>Bacteria</taxon>
        <taxon>Bacillati</taxon>
        <taxon>Bacillota</taxon>
        <taxon>Bacilli</taxon>
        <taxon>Bacillales</taxon>
        <taxon>Bacillaceae</taxon>
        <taxon>Halalkalibacter</taxon>
    </lineage>
</organism>
<dbReference type="InterPro" id="IPR010773">
    <property type="entry name" value="Mycophage_PG1_Gp7"/>
</dbReference>
<dbReference type="RefSeq" id="WP_034629314.1">
    <property type="nucleotide sequence ID" value="NZ_JRJU01000014.1"/>
</dbReference>
<comment type="caution">
    <text evidence="2">The sequence shown here is derived from an EMBL/GenBank/DDBJ whole genome shotgun (WGS) entry which is preliminary data.</text>
</comment>
<evidence type="ECO:0000313" key="2">
    <source>
        <dbReference type="EMBL" id="KHF39851.1"/>
    </source>
</evidence>
<keyword evidence="1" id="KW-1133">Transmembrane helix</keyword>
<dbReference type="Pfam" id="PF07098">
    <property type="entry name" value="DUF1360"/>
    <property type="match status" value="1"/>
</dbReference>
<proteinExistence type="predicted"/>
<accession>A0A0B0IJQ8</accession>
<evidence type="ECO:0000256" key="1">
    <source>
        <dbReference type="SAM" id="Phobius"/>
    </source>
</evidence>
<protein>
    <submittedName>
        <fullName evidence="2">Sporulation protein</fullName>
    </submittedName>
</protein>
<feature type="transmembrane region" description="Helical" evidence="1">
    <location>
        <begin position="63"/>
        <end position="85"/>
    </location>
</feature>
<dbReference type="Proteomes" id="UP000030832">
    <property type="component" value="Unassembled WGS sequence"/>
</dbReference>
<dbReference type="eggNOG" id="ENOG5032RXN">
    <property type="taxonomic scope" value="Bacteria"/>
</dbReference>
<name>A0A0B0IJQ8_9BACI</name>
<sequence>MFAIEWIDLVILVLASYRLTRLIVFDEITSFIRSPFLMVSYQENDAGQLIESIEFKGKGFRNWVGRLLSCHWCVGIWTSFGIVLLYMYFPAFYPLLLILAVAGAAAFIQSKSEY</sequence>
<evidence type="ECO:0000313" key="3">
    <source>
        <dbReference type="Proteomes" id="UP000030832"/>
    </source>
</evidence>
<gene>
    <name evidence="2" type="ORF">LQ50_12340</name>
</gene>
<dbReference type="OrthoDB" id="4722315at2"/>
<dbReference type="EMBL" id="JRJU01000014">
    <property type="protein sequence ID" value="KHF39851.1"/>
    <property type="molecule type" value="Genomic_DNA"/>
</dbReference>
<feature type="transmembrane region" description="Helical" evidence="1">
    <location>
        <begin position="91"/>
        <end position="108"/>
    </location>
</feature>